<sequence>LCCINSRWNLWESMKTKGLMYMDRYRNNDIYVCIPGLEYTCIFPSCVCLGGLRSNDIPLSASTATPSSWFLIPFSNKR</sequence>
<reference evidence="1" key="2">
    <citation type="submission" date="2025-08" db="UniProtKB">
        <authorList>
            <consortium name="Ensembl"/>
        </authorList>
    </citation>
    <scope>IDENTIFICATION</scope>
</reference>
<dbReference type="Proteomes" id="UP000314985">
    <property type="component" value="Chromosome 14"/>
</dbReference>
<reference evidence="1 2" key="1">
    <citation type="submission" date="2017-08" db="EMBL/GenBank/DDBJ databases">
        <title>USMARCv1.0.</title>
        <authorList>
            <person name="Hannum G.I."/>
            <person name="Koren S."/>
            <person name="Schroeder S.G."/>
            <person name="Chin S.C."/>
            <person name="Nonneman D.J."/>
            <person name="Becker S.A."/>
            <person name="Rosen B.D."/>
            <person name="Bickhart D.M."/>
            <person name="Putnam N.H."/>
            <person name="Green R.E."/>
            <person name="Tuggle C.K."/>
            <person name="Liu H."/>
            <person name="Rohrer G.A."/>
            <person name="Warr A."/>
            <person name="Hall R."/>
            <person name="Kim K."/>
            <person name="Hume D.A."/>
            <person name="Talbot R."/>
            <person name="Chow W."/>
            <person name="Howe K."/>
            <person name="Schwartz A.S."/>
            <person name="Watson M."/>
            <person name="Archibald A.L."/>
            <person name="Phillippy A.M."/>
            <person name="Smith T.P.L."/>
        </authorList>
    </citation>
    <scope>NUCLEOTIDE SEQUENCE [LARGE SCALE GENOMIC DNA]</scope>
</reference>
<evidence type="ECO:0000313" key="2">
    <source>
        <dbReference type="Proteomes" id="UP000314985"/>
    </source>
</evidence>
<protein>
    <submittedName>
        <fullName evidence="1">Uncharacterized protein</fullName>
    </submittedName>
</protein>
<name>A0A4X1U9H8_PIG</name>
<organism evidence="1 2">
    <name type="scientific">Sus scrofa</name>
    <name type="common">Pig</name>
    <dbReference type="NCBI Taxonomy" id="9823"/>
    <lineage>
        <taxon>Eukaryota</taxon>
        <taxon>Metazoa</taxon>
        <taxon>Chordata</taxon>
        <taxon>Craniata</taxon>
        <taxon>Vertebrata</taxon>
        <taxon>Euteleostomi</taxon>
        <taxon>Mammalia</taxon>
        <taxon>Eutheria</taxon>
        <taxon>Laurasiatheria</taxon>
        <taxon>Artiodactyla</taxon>
        <taxon>Suina</taxon>
        <taxon>Suidae</taxon>
        <taxon>Sus</taxon>
    </lineage>
</organism>
<accession>A0A4X1U9H8</accession>
<proteinExistence type="predicted"/>
<dbReference type="AlphaFoldDB" id="A0A4X1U9H8"/>
<evidence type="ECO:0000313" key="1">
    <source>
        <dbReference type="Ensembl" id="ENSSSCP00070025539.1"/>
    </source>
</evidence>
<dbReference type="Ensembl" id="ENSSSCT00070030617.1">
    <property type="protein sequence ID" value="ENSSSCP00070025539.1"/>
    <property type="gene ID" value="ENSSSCG00070015608.1"/>
</dbReference>